<dbReference type="AlphaFoldDB" id="A0A1G8A882"/>
<evidence type="ECO:0000313" key="1">
    <source>
        <dbReference type="EMBL" id="SDH17061.1"/>
    </source>
</evidence>
<accession>A0A1G8A882</accession>
<evidence type="ECO:0000313" key="2">
    <source>
        <dbReference type="Proteomes" id="UP000199495"/>
    </source>
</evidence>
<dbReference type="RefSeq" id="WP_244505169.1">
    <property type="nucleotide sequence ID" value="NZ_FNCS01000027.1"/>
</dbReference>
<dbReference type="EMBL" id="FNCS01000027">
    <property type="protein sequence ID" value="SDH17061.1"/>
    <property type="molecule type" value="Genomic_DNA"/>
</dbReference>
<dbReference type="STRING" id="440168.SAMN04487974_12710"/>
<organism evidence="1 2">
    <name type="scientific">Pelagibacterium luteolum</name>
    <dbReference type="NCBI Taxonomy" id="440168"/>
    <lineage>
        <taxon>Bacteria</taxon>
        <taxon>Pseudomonadati</taxon>
        <taxon>Pseudomonadota</taxon>
        <taxon>Alphaproteobacteria</taxon>
        <taxon>Hyphomicrobiales</taxon>
        <taxon>Devosiaceae</taxon>
        <taxon>Pelagibacterium</taxon>
    </lineage>
</organism>
<dbReference type="Proteomes" id="UP000199495">
    <property type="component" value="Unassembled WGS sequence"/>
</dbReference>
<sequence length="57" mass="6084">MIEEQVRKAIIAELERQAEVQPDSLRVEENEDGLIAHGSIGLDELVMAVVGAVTGGP</sequence>
<keyword evidence="2" id="KW-1185">Reference proteome</keyword>
<reference evidence="1 2" key="1">
    <citation type="submission" date="2016-10" db="EMBL/GenBank/DDBJ databases">
        <authorList>
            <person name="de Groot N.N."/>
        </authorList>
    </citation>
    <scope>NUCLEOTIDE SEQUENCE [LARGE SCALE GENOMIC DNA]</scope>
    <source>
        <strain evidence="1 2">CGMCC 1.10267</strain>
    </source>
</reference>
<name>A0A1G8A882_9HYPH</name>
<protein>
    <recommendedName>
        <fullName evidence="3">Acyl carrier protein</fullName>
    </recommendedName>
</protein>
<gene>
    <name evidence="1" type="ORF">SAMN04487974_12710</name>
</gene>
<evidence type="ECO:0008006" key="3">
    <source>
        <dbReference type="Google" id="ProtNLM"/>
    </source>
</evidence>
<proteinExistence type="predicted"/>